<comment type="caution">
    <text evidence="1">The sequence shown here is derived from an EMBL/GenBank/DDBJ whole genome shotgun (WGS) entry which is preliminary data.</text>
</comment>
<reference evidence="1" key="3">
    <citation type="submission" date="2020-02" db="EMBL/GenBank/DDBJ databases">
        <authorList>
            <person name="Sarangi A.N."/>
            <person name="Ghosh S."/>
            <person name="Mukherjee M."/>
            <person name="Tripathy S."/>
        </authorList>
    </citation>
    <scope>NUCLEOTIDE SEQUENCE</scope>
    <source>
        <strain evidence="1">BDU141951</strain>
    </source>
</reference>
<dbReference type="SMART" id="SM00448">
    <property type="entry name" value="REC"/>
    <property type="match status" value="1"/>
</dbReference>
<dbReference type="AlphaFoldDB" id="A0A0C1Y7G8"/>
<protein>
    <submittedName>
        <fullName evidence="1">Response regulator</fullName>
    </submittedName>
</protein>
<dbReference type="EMBL" id="JTHE02000003">
    <property type="protein sequence ID" value="NEV68279.1"/>
    <property type="molecule type" value="Genomic_DNA"/>
</dbReference>
<reference evidence="1" key="2">
    <citation type="journal article" date="2015" name="Genome Announc.">
        <title>Draft Genome Sequence of Filamentous Marine Cyanobacterium Lyngbya confervoides Strain BDU141951.</title>
        <authorList>
            <person name="Chandrababunaidu M.M."/>
            <person name="Sen D."/>
            <person name="Tripathy S."/>
        </authorList>
    </citation>
    <scope>NUCLEOTIDE SEQUENCE</scope>
    <source>
        <strain evidence="1">BDU141951</strain>
    </source>
</reference>
<dbReference type="GO" id="GO:0000160">
    <property type="term" value="P:phosphorelay signal transduction system"/>
    <property type="evidence" value="ECO:0007669"/>
    <property type="project" value="InterPro"/>
</dbReference>
<accession>A0A0C1Y7G8</accession>
<dbReference type="Gene3D" id="3.40.50.2300">
    <property type="match status" value="1"/>
</dbReference>
<proteinExistence type="predicted"/>
<gene>
    <name evidence="1" type="ORF">QQ91_014285</name>
</gene>
<dbReference type="PANTHER" id="PTHR44520:SF2">
    <property type="entry name" value="RESPONSE REGULATOR RCP1"/>
    <property type="match status" value="1"/>
</dbReference>
<organism evidence="1">
    <name type="scientific">Lyngbya confervoides BDU141951</name>
    <dbReference type="NCBI Taxonomy" id="1574623"/>
    <lineage>
        <taxon>Bacteria</taxon>
        <taxon>Bacillati</taxon>
        <taxon>Cyanobacteriota</taxon>
        <taxon>Cyanophyceae</taxon>
        <taxon>Oscillatoriophycideae</taxon>
        <taxon>Oscillatoriales</taxon>
        <taxon>Microcoleaceae</taxon>
        <taxon>Lyngbya</taxon>
    </lineage>
</organism>
<dbReference type="PROSITE" id="PS50110">
    <property type="entry name" value="RESPONSE_REGULATORY"/>
    <property type="match status" value="1"/>
</dbReference>
<dbReference type="Pfam" id="PF00072">
    <property type="entry name" value="Response_reg"/>
    <property type="match status" value="1"/>
</dbReference>
<dbReference type="SUPFAM" id="SSF52172">
    <property type="entry name" value="CheY-like"/>
    <property type="match status" value="1"/>
</dbReference>
<evidence type="ECO:0000313" key="1">
    <source>
        <dbReference type="EMBL" id="NEV68279.1"/>
    </source>
</evidence>
<name>A0A0C1Y7G8_9CYAN</name>
<dbReference type="CDD" id="cd17557">
    <property type="entry name" value="REC_Rcp-like"/>
    <property type="match status" value="1"/>
</dbReference>
<sequence length="154" mass="17233">MQDPSAPRLILVLQSDPAHVSVIRDVLAHHELQPQLVAIADPQAALDYLHRQGEYATAQRPDLILLDLELGHNAEGMAGASNGYELLATIKGDARLRRIPIIVLTLSDCPDDIFNTYAIQGNCYVIHPSDRDQLTHILRRIEDFWLNIVTLPQE</sequence>
<dbReference type="InterPro" id="IPR001789">
    <property type="entry name" value="Sig_transdc_resp-reg_receiver"/>
</dbReference>
<dbReference type="PANTHER" id="PTHR44520">
    <property type="entry name" value="RESPONSE REGULATOR RCP1-RELATED"/>
    <property type="match status" value="1"/>
</dbReference>
<reference evidence="1" key="1">
    <citation type="submission" date="2014-11" db="EMBL/GenBank/DDBJ databases">
        <authorList>
            <person name="Malar M.C."/>
            <person name="Sen D."/>
            <person name="Tripathy S."/>
        </authorList>
    </citation>
    <scope>NUCLEOTIDE SEQUENCE</scope>
    <source>
        <strain evidence="1">BDU141951</strain>
    </source>
</reference>
<dbReference type="InterPro" id="IPR011006">
    <property type="entry name" value="CheY-like_superfamily"/>
</dbReference>
<dbReference type="InterPro" id="IPR052893">
    <property type="entry name" value="TCS_response_regulator"/>
</dbReference>